<name>A0AAN5S082_MORMO</name>
<sequence>MWWVIGFFLLLILFPVVLKILPPIIFKKLNNYTLLLNTNSLHSQYLFQVVILLPLILSLYLMVWIGSEYPFRLDSIGFNFFLNIQKLPLGILALSPILGAFIVYAHRSLQTEKQIKTAENQLEEAQRKNKVDIYYATRKFIYDQLSSVKTINDEVITNPTSLYLKAYKQNGDFTDKKINTIYDELNEILNSQVLTNNQIKEMNSWDIFNILNGDSIGITKESDLKSYVISLDITLSSIKKTLSIDNLNATLLYEKHINSMTEIKKIWKYMSKYTLDSDEYIFSHRDINVKYYLFIVELAKNIYSTLQTTHEVIAILNPSEDIDKSMPLLKTRREDIEAFYSTLTKMEYD</sequence>
<keyword evidence="1" id="KW-1133">Transmembrane helix</keyword>
<gene>
    <name evidence="2" type="ORF">I8608_002206</name>
</gene>
<feature type="transmembrane region" description="Helical" evidence="1">
    <location>
        <begin position="87"/>
        <end position="106"/>
    </location>
</feature>
<reference evidence="2" key="2">
    <citation type="submission" date="2020-10" db="EMBL/GenBank/DDBJ databases">
        <authorList>
            <consortium name="NCBI Pathogen Detection Project"/>
        </authorList>
    </citation>
    <scope>NUCLEOTIDE SEQUENCE</scope>
    <source>
        <strain evidence="2">Morganella morganii ARLG-3209</strain>
    </source>
</reference>
<keyword evidence="1" id="KW-0472">Membrane</keyword>
<protein>
    <submittedName>
        <fullName evidence="2">Uncharacterized protein</fullName>
    </submittedName>
</protein>
<feature type="transmembrane region" description="Helical" evidence="1">
    <location>
        <begin position="43"/>
        <end position="66"/>
    </location>
</feature>
<organism evidence="2 3">
    <name type="scientific">Morganella morganii</name>
    <name type="common">Proteus morganii</name>
    <dbReference type="NCBI Taxonomy" id="582"/>
    <lineage>
        <taxon>Bacteria</taxon>
        <taxon>Pseudomonadati</taxon>
        <taxon>Pseudomonadota</taxon>
        <taxon>Gammaproteobacteria</taxon>
        <taxon>Enterobacterales</taxon>
        <taxon>Morganellaceae</taxon>
        <taxon>Morganella</taxon>
    </lineage>
</organism>
<evidence type="ECO:0000256" key="1">
    <source>
        <dbReference type="SAM" id="Phobius"/>
    </source>
</evidence>
<keyword evidence="1" id="KW-0812">Transmembrane</keyword>
<dbReference type="EMBL" id="DACSWI010000006">
    <property type="protein sequence ID" value="HAT3809347.1"/>
    <property type="molecule type" value="Genomic_DNA"/>
</dbReference>
<proteinExistence type="predicted"/>
<evidence type="ECO:0000313" key="3">
    <source>
        <dbReference type="Proteomes" id="UP000865968"/>
    </source>
</evidence>
<dbReference type="AlphaFoldDB" id="A0AAN5S082"/>
<dbReference type="Proteomes" id="UP000865968">
    <property type="component" value="Unassembled WGS sequence"/>
</dbReference>
<evidence type="ECO:0000313" key="2">
    <source>
        <dbReference type="EMBL" id="HAT3809347.1"/>
    </source>
</evidence>
<comment type="caution">
    <text evidence="2">The sequence shown here is derived from an EMBL/GenBank/DDBJ whole genome shotgun (WGS) entry which is preliminary data.</text>
</comment>
<accession>A0AAN5S082</accession>
<reference evidence="2" key="1">
    <citation type="journal article" date="2018" name="Genome Biol.">
        <title>SKESA: strategic k-mer extension for scrupulous assemblies.</title>
        <authorList>
            <person name="Souvorov A."/>
            <person name="Agarwala R."/>
            <person name="Lipman D.J."/>
        </authorList>
    </citation>
    <scope>NUCLEOTIDE SEQUENCE</scope>
    <source>
        <strain evidence="2">Morganella morganii ARLG-3209</strain>
    </source>
</reference>